<keyword evidence="1" id="KW-0863">Zinc-finger</keyword>
<keyword evidence="1" id="KW-0862">Zinc</keyword>
<dbReference type="SUPFAM" id="SSF57845">
    <property type="entry name" value="B-box zinc-binding domain"/>
    <property type="match status" value="1"/>
</dbReference>
<keyword evidence="1" id="KW-0479">Metal-binding</keyword>
<keyword evidence="4" id="KW-1185">Reference proteome</keyword>
<dbReference type="InterPro" id="IPR013087">
    <property type="entry name" value="Znf_C2H2_type"/>
</dbReference>
<dbReference type="InterPro" id="IPR000315">
    <property type="entry name" value="Znf_B-box"/>
</dbReference>
<feature type="domain" description="B box-type" evidence="2">
    <location>
        <begin position="160"/>
        <end position="193"/>
    </location>
</feature>
<sequence length="218" mass="24121">MVLIPIGRVSSDIQAGCLQSIGRILRCTGRVSSIYRTYPAMYRPGVFNLSDVSCDVQAGCLQSIERIGLSPVMYRAGVFNLSDVSCDVQAGCLQSIGRILRCTSRVSLSAIRTNVINTGRSRAVGLDLGQQLNAPVDGGRPSHVGRSRRLARLLETVKQDKLVHCPRHKTEALKFFCKTCNIPICKECTLLEHPKNIHDYEFLLDSATKHLENMKFSN</sequence>
<evidence type="ECO:0000259" key="2">
    <source>
        <dbReference type="PROSITE" id="PS50119"/>
    </source>
</evidence>
<dbReference type="InterPro" id="IPR047153">
    <property type="entry name" value="TRIM45/56/19-like"/>
</dbReference>
<reference evidence="3 4" key="1">
    <citation type="submission" date="2022-01" db="EMBL/GenBank/DDBJ databases">
        <title>A chromosomal length assembly of Cordylochernes scorpioides.</title>
        <authorList>
            <person name="Zeh D."/>
            <person name="Zeh J."/>
        </authorList>
    </citation>
    <scope>NUCLEOTIDE SEQUENCE [LARGE SCALE GENOMIC DNA]</scope>
    <source>
        <strain evidence="3">IN4F17</strain>
        <tissue evidence="3">Whole Body</tissue>
    </source>
</reference>
<dbReference type="SMART" id="SM00336">
    <property type="entry name" value="BBOX"/>
    <property type="match status" value="1"/>
</dbReference>
<dbReference type="PROSITE" id="PS50119">
    <property type="entry name" value="ZF_BBOX"/>
    <property type="match status" value="1"/>
</dbReference>
<dbReference type="EMBL" id="CP092880">
    <property type="protein sequence ID" value="UYV79630.1"/>
    <property type="molecule type" value="Genomic_DNA"/>
</dbReference>
<gene>
    <name evidence="3" type="ORF">LAZ67_18000098</name>
</gene>
<proteinExistence type="predicted"/>
<dbReference type="PROSITE" id="PS00028">
    <property type="entry name" value="ZINC_FINGER_C2H2_1"/>
    <property type="match status" value="1"/>
</dbReference>
<accession>A0ABY6LEM5</accession>
<evidence type="ECO:0000313" key="3">
    <source>
        <dbReference type="EMBL" id="UYV79630.1"/>
    </source>
</evidence>
<organism evidence="3 4">
    <name type="scientific">Cordylochernes scorpioides</name>
    <dbReference type="NCBI Taxonomy" id="51811"/>
    <lineage>
        <taxon>Eukaryota</taxon>
        <taxon>Metazoa</taxon>
        <taxon>Ecdysozoa</taxon>
        <taxon>Arthropoda</taxon>
        <taxon>Chelicerata</taxon>
        <taxon>Arachnida</taxon>
        <taxon>Pseudoscorpiones</taxon>
        <taxon>Cheliferoidea</taxon>
        <taxon>Chernetidae</taxon>
        <taxon>Cordylochernes</taxon>
    </lineage>
</organism>
<dbReference type="Pfam" id="PF00643">
    <property type="entry name" value="zf-B_box"/>
    <property type="match status" value="1"/>
</dbReference>
<evidence type="ECO:0000313" key="4">
    <source>
        <dbReference type="Proteomes" id="UP001235939"/>
    </source>
</evidence>
<dbReference type="CDD" id="cd19798">
    <property type="entry name" value="Bbox2_BRAT-like"/>
    <property type="match status" value="1"/>
</dbReference>
<protein>
    <submittedName>
        <fullName evidence="3">Brat</fullName>
    </submittedName>
</protein>
<dbReference type="Gene3D" id="3.30.160.60">
    <property type="entry name" value="Classic Zinc Finger"/>
    <property type="match status" value="1"/>
</dbReference>
<evidence type="ECO:0000256" key="1">
    <source>
        <dbReference type="PROSITE-ProRule" id="PRU00024"/>
    </source>
</evidence>
<name>A0ABY6LEM5_9ARAC</name>
<dbReference type="PANTHER" id="PTHR25462:SF291">
    <property type="entry name" value="E3 UBIQUITIN-PROTEIN LIGASE TRIM45"/>
    <property type="match status" value="1"/>
</dbReference>
<dbReference type="PANTHER" id="PTHR25462">
    <property type="entry name" value="BONUS, ISOFORM C-RELATED"/>
    <property type="match status" value="1"/>
</dbReference>
<dbReference type="Proteomes" id="UP001235939">
    <property type="component" value="Chromosome 18"/>
</dbReference>